<dbReference type="AlphaFoldDB" id="A0A319EX94"/>
<feature type="compositionally biased region" description="Acidic residues" evidence="1">
    <location>
        <begin position="293"/>
        <end position="306"/>
    </location>
</feature>
<dbReference type="InterPro" id="IPR011009">
    <property type="entry name" value="Kinase-like_dom_sf"/>
</dbReference>
<evidence type="ECO:0000313" key="4">
    <source>
        <dbReference type="Proteomes" id="UP000248423"/>
    </source>
</evidence>
<feature type="region of interest" description="Disordered" evidence="1">
    <location>
        <begin position="276"/>
        <end position="317"/>
    </location>
</feature>
<dbReference type="SUPFAM" id="SSF56112">
    <property type="entry name" value="Protein kinase-like (PK-like)"/>
    <property type="match status" value="1"/>
</dbReference>
<keyword evidence="3" id="KW-0418">Kinase</keyword>
<dbReference type="GO" id="GO:0016301">
    <property type="term" value="F:kinase activity"/>
    <property type="evidence" value="ECO:0007669"/>
    <property type="project" value="UniProtKB-KW"/>
</dbReference>
<organism evidence="3 4">
    <name type="scientific">Aspergillus sclerotiicarbonarius (strain CBS 121057 / IBT 28362)</name>
    <dbReference type="NCBI Taxonomy" id="1448318"/>
    <lineage>
        <taxon>Eukaryota</taxon>
        <taxon>Fungi</taxon>
        <taxon>Dikarya</taxon>
        <taxon>Ascomycota</taxon>
        <taxon>Pezizomycotina</taxon>
        <taxon>Eurotiomycetes</taxon>
        <taxon>Eurotiomycetidae</taxon>
        <taxon>Eurotiales</taxon>
        <taxon>Aspergillaceae</taxon>
        <taxon>Aspergillus</taxon>
        <taxon>Aspergillus subgen. Circumdati</taxon>
    </lineage>
</organism>
<dbReference type="PANTHER" id="PTHR21310:SF48">
    <property type="entry name" value="AMINOGLYCOSIDE PHOSPHOTRANSFERASE DOMAIN-CONTAINING PROTEIN"/>
    <property type="match status" value="1"/>
</dbReference>
<keyword evidence="4" id="KW-1185">Reference proteome</keyword>
<sequence>MTFKPCSACSWTPERQRHCSYESHIKLSSMNRDRGIWSIGTGLILKERGPSHRTYETFNSHFVREKTSIPAPIVIGSWQEDGRVFILMKRMPGEPLSEVWPKLKPKEREKIAKQTASYLSQLRDIQNDKIQGVSGRPIFSNLLFPYKKANDPFPPHGPFASDDALWADMGVGIKKTFPASMYEDLRRVMPPAKPYTFTHCDLASDNIMVQDGKVTGILDWEYSGYYPVWWEYVCTSAANSQEDQEWKILLRKQLRDYTRARDWWSTYCLVFTLADSEEEGKTPSERKTRSDGDYSEDDAYTSDIEEIVPPVGRRKSI</sequence>
<proteinExistence type="predicted"/>
<dbReference type="InterPro" id="IPR002575">
    <property type="entry name" value="Aminoglycoside_PTrfase"/>
</dbReference>
<dbReference type="CDD" id="cd05120">
    <property type="entry name" value="APH_ChoK_like"/>
    <property type="match status" value="1"/>
</dbReference>
<keyword evidence="3" id="KW-0808">Transferase</keyword>
<dbReference type="Gene3D" id="3.90.1200.10">
    <property type="match status" value="1"/>
</dbReference>
<dbReference type="OrthoDB" id="8300194at2759"/>
<feature type="compositionally biased region" description="Basic and acidic residues" evidence="1">
    <location>
        <begin position="279"/>
        <end position="292"/>
    </location>
</feature>
<reference evidence="3 4" key="1">
    <citation type="submission" date="2018-02" db="EMBL/GenBank/DDBJ databases">
        <title>The genomes of Aspergillus section Nigri reveals drivers in fungal speciation.</title>
        <authorList>
            <consortium name="DOE Joint Genome Institute"/>
            <person name="Vesth T.C."/>
            <person name="Nybo J."/>
            <person name="Theobald S."/>
            <person name="Brandl J."/>
            <person name="Frisvad J.C."/>
            <person name="Nielsen K.F."/>
            <person name="Lyhne E.K."/>
            <person name="Kogle M.E."/>
            <person name="Kuo A."/>
            <person name="Riley R."/>
            <person name="Clum A."/>
            <person name="Nolan M."/>
            <person name="Lipzen A."/>
            <person name="Salamov A."/>
            <person name="Henrissat B."/>
            <person name="Wiebenga A."/>
            <person name="De vries R.P."/>
            <person name="Grigoriev I.V."/>
            <person name="Mortensen U.H."/>
            <person name="Andersen M.R."/>
            <person name="Baker S.E."/>
        </authorList>
    </citation>
    <scope>NUCLEOTIDE SEQUENCE [LARGE SCALE GENOMIC DNA]</scope>
    <source>
        <strain evidence="3 4">CBS 121057</strain>
    </source>
</reference>
<accession>A0A319EX94</accession>
<gene>
    <name evidence="3" type="ORF">BO78DRAFT_445036</name>
</gene>
<protein>
    <submittedName>
        <fullName evidence="3">Kinase-like protein</fullName>
    </submittedName>
</protein>
<dbReference type="InterPro" id="IPR051678">
    <property type="entry name" value="AGP_Transferase"/>
</dbReference>
<name>A0A319EX94_ASPSB</name>
<evidence type="ECO:0000259" key="2">
    <source>
        <dbReference type="Pfam" id="PF01636"/>
    </source>
</evidence>
<evidence type="ECO:0000313" key="3">
    <source>
        <dbReference type="EMBL" id="PYI06759.1"/>
    </source>
</evidence>
<dbReference type="EMBL" id="KZ826347">
    <property type="protein sequence ID" value="PYI06759.1"/>
    <property type="molecule type" value="Genomic_DNA"/>
</dbReference>
<dbReference type="VEuPathDB" id="FungiDB:BO78DRAFT_445036"/>
<feature type="domain" description="Aminoglycoside phosphotransferase" evidence="2">
    <location>
        <begin position="69"/>
        <end position="261"/>
    </location>
</feature>
<dbReference type="Proteomes" id="UP000248423">
    <property type="component" value="Unassembled WGS sequence"/>
</dbReference>
<dbReference type="PANTHER" id="PTHR21310">
    <property type="entry name" value="AMINOGLYCOSIDE PHOSPHOTRANSFERASE-RELATED-RELATED"/>
    <property type="match status" value="1"/>
</dbReference>
<dbReference type="STRING" id="1448318.A0A319EX94"/>
<dbReference type="Pfam" id="PF01636">
    <property type="entry name" value="APH"/>
    <property type="match status" value="1"/>
</dbReference>
<evidence type="ECO:0000256" key="1">
    <source>
        <dbReference type="SAM" id="MobiDB-lite"/>
    </source>
</evidence>